<keyword evidence="2" id="KW-0004">4Fe-4S</keyword>
<evidence type="ECO:0000256" key="4">
    <source>
        <dbReference type="ARBA" id="ARBA00022982"/>
    </source>
</evidence>
<dbReference type="Proteomes" id="UP000595897">
    <property type="component" value="Chromosome"/>
</dbReference>
<dbReference type="GO" id="GO:0051539">
    <property type="term" value="F:4 iron, 4 sulfur cluster binding"/>
    <property type="evidence" value="ECO:0007669"/>
    <property type="project" value="UniProtKB-KW"/>
</dbReference>
<keyword evidence="6" id="KW-0411">Iron-sulfur</keyword>
<dbReference type="InterPro" id="IPR051684">
    <property type="entry name" value="Electron_Trans/Redox"/>
</dbReference>
<accession>A0A7R7EIV8</accession>
<dbReference type="Gene3D" id="3.30.70.20">
    <property type="match status" value="1"/>
</dbReference>
<keyword evidence="7" id="KW-1133">Transmembrane helix</keyword>
<evidence type="ECO:0000256" key="3">
    <source>
        <dbReference type="ARBA" id="ARBA00022723"/>
    </source>
</evidence>
<evidence type="ECO:0000256" key="5">
    <source>
        <dbReference type="ARBA" id="ARBA00023004"/>
    </source>
</evidence>
<dbReference type="PANTHER" id="PTHR30176:SF3">
    <property type="entry name" value="FERREDOXIN-TYPE PROTEIN NAPH"/>
    <property type="match status" value="1"/>
</dbReference>
<keyword evidence="7" id="KW-0812">Transmembrane</keyword>
<gene>
    <name evidence="9" type="ORF">bsdtb5_08730</name>
</gene>
<keyword evidence="7" id="KW-0472">Membrane</keyword>
<keyword evidence="5" id="KW-0408">Iron</keyword>
<dbReference type="Pfam" id="PF12801">
    <property type="entry name" value="Fer4_5"/>
    <property type="match status" value="2"/>
</dbReference>
<sequence>MRKLLNWWKKYSYIVMIIIMLIGLIYPKIMLIFIICMLGPSLTGVFTRRYWCGNICPIGNFFDHVTIKISNYKKAPKFLKSKIIRILFTILMMSMFVFEMINAFGNPIMTGMIFYEMILEAIIIGTFLTVIYHHRTWCHFCPMGSTGAVVTYLSSNKNFVLHVTNKCNSCKQCERKCPMGLSPYEYRGKRLSSYDCIQCGSCKAKCHTNAICYNNNSTAKAKEVFAIKEKSE</sequence>
<dbReference type="PROSITE" id="PS51379">
    <property type="entry name" value="4FE4S_FER_2"/>
    <property type="match status" value="2"/>
</dbReference>
<keyword evidence="3" id="KW-0479">Metal-binding</keyword>
<keyword evidence="1" id="KW-0813">Transport</keyword>
<protein>
    <submittedName>
        <fullName evidence="9">(Fe-S)-binding protein</fullName>
    </submittedName>
</protein>
<dbReference type="InterPro" id="IPR017900">
    <property type="entry name" value="4Fe4S_Fe_S_CS"/>
</dbReference>
<dbReference type="InterPro" id="IPR017896">
    <property type="entry name" value="4Fe4S_Fe-S-bd"/>
</dbReference>
<evidence type="ECO:0000259" key="8">
    <source>
        <dbReference type="PROSITE" id="PS51379"/>
    </source>
</evidence>
<name>A0A7R7EIV8_9FIRM</name>
<keyword evidence="10" id="KW-1185">Reference proteome</keyword>
<evidence type="ECO:0000256" key="1">
    <source>
        <dbReference type="ARBA" id="ARBA00022448"/>
    </source>
</evidence>
<evidence type="ECO:0000256" key="6">
    <source>
        <dbReference type="ARBA" id="ARBA00023014"/>
    </source>
</evidence>
<evidence type="ECO:0000313" key="9">
    <source>
        <dbReference type="EMBL" id="BCN29578.1"/>
    </source>
</evidence>
<dbReference type="PANTHER" id="PTHR30176">
    <property type="entry name" value="FERREDOXIN-TYPE PROTEIN NAPH"/>
    <property type="match status" value="1"/>
</dbReference>
<dbReference type="GO" id="GO:0005886">
    <property type="term" value="C:plasma membrane"/>
    <property type="evidence" value="ECO:0007669"/>
    <property type="project" value="TreeGrafter"/>
</dbReference>
<keyword evidence="4" id="KW-0249">Electron transport</keyword>
<dbReference type="Pfam" id="PF13187">
    <property type="entry name" value="Fer4_9"/>
    <property type="match status" value="1"/>
</dbReference>
<evidence type="ECO:0000256" key="7">
    <source>
        <dbReference type="SAM" id="Phobius"/>
    </source>
</evidence>
<feature type="transmembrane region" description="Helical" evidence="7">
    <location>
        <begin position="12"/>
        <end position="39"/>
    </location>
</feature>
<proteinExistence type="predicted"/>
<feature type="domain" description="4Fe-4S ferredoxin-type" evidence="8">
    <location>
        <begin position="157"/>
        <end position="187"/>
    </location>
</feature>
<dbReference type="EMBL" id="AP024169">
    <property type="protein sequence ID" value="BCN29578.1"/>
    <property type="molecule type" value="Genomic_DNA"/>
</dbReference>
<reference evidence="9 10" key="1">
    <citation type="submission" date="2020-11" db="EMBL/GenBank/DDBJ databases">
        <title>Draft genome sequencing of a Lachnospiraceae strain isolated from anoxic soil subjected to BSD treatment.</title>
        <authorList>
            <person name="Uek A."/>
            <person name="Tonouchi A."/>
        </authorList>
    </citation>
    <scope>NUCLEOTIDE SEQUENCE [LARGE SCALE GENOMIC DNA]</scope>
    <source>
        <strain evidence="9 10">TB5</strain>
    </source>
</reference>
<feature type="transmembrane region" description="Helical" evidence="7">
    <location>
        <begin position="83"/>
        <end position="101"/>
    </location>
</feature>
<dbReference type="PROSITE" id="PS00198">
    <property type="entry name" value="4FE4S_FER_1"/>
    <property type="match status" value="1"/>
</dbReference>
<evidence type="ECO:0000256" key="2">
    <source>
        <dbReference type="ARBA" id="ARBA00022485"/>
    </source>
</evidence>
<dbReference type="SUPFAM" id="SSF54862">
    <property type="entry name" value="4Fe-4S ferredoxins"/>
    <property type="match status" value="1"/>
</dbReference>
<dbReference type="GO" id="GO:0046872">
    <property type="term" value="F:metal ion binding"/>
    <property type="evidence" value="ECO:0007669"/>
    <property type="project" value="UniProtKB-KW"/>
</dbReference>
<evidence type="ECO:0000313" key="10">
    <source>
        <dbReference type="Proteomes" id="UP000595897"/>
    </source>
</evidence>
<dbReference type="AlphaFoldDB" id="A0A7R7EIV8"/>
<feature type="domain" description="4Fe-4S ferredoxin-type" evidence="8">
    <location>
        <begin position="188"/>
        <end position="216"/>
    </location>
</feature>
<organism evidence="9 10">
    <name type="scientific">Anaeromicropila herbilytica</name>
    <dbReference type="NCBI Taxonomy" id="2785025"/>
    <lineage>
        <taxon>Bacteria</taxon>
        <taxon>Bacillati</taxon>
        <taxon>Bacillota</taxon>
        <taxon>Clostridia</taxon>
        <taxon>Lachnospirales</taxon>
        <taxon>Lachnospiraceae</taxon>
        <taxon>Anaeromicropila</taxon>
    </lineage>
</organism>
<dbReference type="RefSeq" id="WP_271714847.1">
    <property type="nucleotide sequence ID" value="NZ_AP024169.1"/>
</dbReference>
<dbReference type="KEGG" id="ahb:bsdtb5_08730"/>
<feature type="transmembrane region" description="Helical" evidence="7">
    <location>
        <begin position="113"/>
        <end position="133"/>
    </location>
</feature>